<dbReference type="Pfam" id="PF13796">
    <property type="entry name" value="Sensor"/>
    <property type="match status" value="1"/>
</dbReference>
<protein>
    <recommendedName>
        <fullName evidence="2">histidine kinase</fullName>
        <ecNumber evidence="2">2.7.13.3</ecNumber>
    </recommendedName>
</protein>
<reference evidence="12" key="1">
    <citation type="journal article" date="2019" name="Int. J. Syst. Evol. Microbiol.">
        <title>The Global Catalogue of Microorganisms (GCM) 10K type strain sequencing project: providing services to taxonomists for standard genome sequencing and annotation.</title>
        <authorList>
            <consortium name="The Broad Institute Genomics Platform"/>
            <consortium name="The Broad Institute Genome Sequencing Center for Infectious Disease"/>
            <person name="Wu L."/>
            <person name="Ma J."/>
        </authorList>
    </citation>
    <scope>NUCLEOTIDE SEQUENCE [LARGE SCALE GENOMIC DNA]</scope>
    <source>
        <strain evidence="12">CGMCC 4.7132</strain>
    </source>
</reference>
<sequence>MVTRTVVGFGRALALLALAVVNAAIGALALLLILLCFGLGLVFLFPATVRLVRRRAVQARRLALAFADVQIVPPYRAAPPPPVPQRDGWYREGRSLYRTSLVPNFMRTFDWMFKDPATWRDLAWLIADPLLGGVLVLVPPLMVAGGAVLVAQGPARAVAGVVLMVAGPLLAPRAVRLHGVWTRKLLAPTYRARLTNAMHHLTQVHTEAIDTQAAELRRIERDLHDGAQARLVAIGMTLGAAEELVDSDPAAAKALIARVREASAASLVELRQLVRGIHPPVLAERGLGDAVRALALDSPLKVSVSVELPLRPEAPVESAVYFVVSELLTNASRHGGAGRVAVDISRRGAALRITVIDDGQGGADPSRGSGLRGIERRVAAFDGVLALHSPAGGPTTASVDIPRAFDGQASCRTKLPAWKQSLMALCWGLGWLPLFPQGLVAAGFKIFGADERSWFLALYLPEVLQWPTIIFMIALGTAMLIVAQGLTQQAKQLESEVNT</sequence>
<evidence type="ECO:0000256" key="6">
    <source>
        <dbReference type="ARBA" id="ARBA00022777"/>
    </source>
</evidence>
<name>A0ABV9CCM4_9ACTN</name>
<evidence type="ECO:0000313" key="12">
    <source>
        <dbReference type="Proteomes" id="UP001596004"/>
    </source>
</evidence>
<keyword evidence="9" id="KW-1133">Transmembrane helix</keyword>
<gene>
    <name evidence="11" type="ORF">ACFO60_08655</name>
</gene>
<dbReference type="SUPFAM" id="SSF55874">
    <property type="entry name" value="ATPase domain of HSP90 chaperone/DNA topoisomerase II/histidine kinase"/>
    <property type="match status" value="1"/>
</dbReference>
<feature type="transmembrane region" description="Helical" evidence="9">
    <location>
        <begin position="12"/>
        <end position="45"/>
    </location>
</feature>
<keyword evidence="5" id="KW-0547">Nucleotide-binding</keyword>
<dbReference type="PANTHER" id="PTHR24421:SF10">
    <property type="entry name" value="NITRATE_NITRITE SENSOR PROTEIN NARQ"/>
    <property type="match status" value="1"/>
</dbReference>
<feature type="transmembrane region" description="Helical" evidence="9">
    <location>
        <begin position="422"/>
        <end position="444"/>
    </location>
</feature>
<accession>A0ABV9CCM4</accession>
<evidence type="ECO:0000256" key="8">
    <source>
        <dbReference type="ARBA" id="ARBA00023012"/>
    </source>
</evidence>
<dbReference type="EC" id="2.7.13.3" evidence="2"/>
<comment type="catalytic activity">
    <reaction evidence="1">
        <text>ATP + protein L-histidine = ADP + protein N-phospho-L-histidine.</text>
        <dbReference type="EC" id="2.7.13.3"/>
    </reaction>
</comment>
<dbReference type="InterPro" id="IPR036890">
    <property type="entry name" value="HATPase_C_sf"/>
</dbReference>
<evidence type="ECO:0000256" key="9">
    <source>
        <dbReference type="SAM" id="Phobius"/>
    </source>
</evidence>
<dbReference type="PANTHER" id="PTHR24421">
    <property type="entry name" value="NITRATE/NITRITE SENSOR PROTEIN NARX-RELATED"/>
    <property type="match status" value="1"/>
</dbReference>
<keyword evidence="6 11" id="KW-0418">Kinase</keyword>
<keyword evidence="7" id="KW-0067">ATP-binding</keyword>
<dbReference type="Gene3D" id="1.20.5.1930">
    <property type="match status" value="1"/>
</dbReference>
<evidence type="ECO:0000259" key="10">
    <source>
        <dbReference type="SMART" id="SM00387"/>
    </source>
</evidence>
<evidence type="ECO:0000256" key="2">
    <source>
        <dbReference type="ARBA" id="ARBA00012438"/>
    </source>
</evidence>
<dbReference type="InterPro" id="IPR011712">
    <property type="entry name" value="Sig_transdc_His_kin_sub3_dim/P"/>
</dbReference>
<evidence type="ECO:0000256" key="5">
    <source>
        <dbReference type="ARBA" id="ARBA00022741"/>
    </source>
</evidence>
<dbReference type="GO" id="GO:0016301">
    <property type="term" value="F:kinase activity"/>
    <property type="evidence" value="ECO:0007669"/>
    <property type="project" value="UniProtKB-KW"/>
</dbReference>
<dbReference type="InterPro" id="IPR025828">
    <property type="entry name" value="Put_sensor_dom"/>
</dbReference>
<dbReference type="RefSeq" id="WP_380838941.1">
    <property type="nucleotide sequence ID" value="NZ_JBHSFP010000004.1"/>
</dbReference>
<keyword evidence="9" id="KW-0472">Membrane</keyword>
<dbReference type="InterPro" id="IPR003594">
    <property type="entry name" value="HATPase_dom"/>
</dbReference>
<feature type="transmembrane region" description="Helical" evidence="9">
    <location>
        <begin position="464"/>
        <end position="483"/>
    </location>
</feature>
<keyword evidence="4" id="KW-0808">Transferase</keyword>
<dbReference type="CDD" id="cd16917">
    <property type="entry name" value="HATPase_UhpB-NarQ-NarX-like"/>
    <property type="match status" value="1"/>
</dbReference>
<keyword evidence="12" id="KW-1185">Reference proteome</keyword>
<proteinExistence type="predicted"/>
<evidence type="ECO:0000256" key="7">
    <source>
        <dbReference type="ARBA" id="ARBA00022840"/>
    </source>
</evidence>
<comment type="caution">
    <text evidence="11">The sequence shown here is derived from an EMBL/GenBank/DDBJ whole genome shotgun (WGS) entry which is preliminary data.</text>
</comment>
<organism evidence="11 12">
    <name type="scientific">Sphaerisporangium dianthi</name>
    <dbReference type="NCBI Taxonomy" id="1436120"/>
    <lineage>
        <taxon>Bacteria</taxon>
        <taxon>Bacillati</taxon>
        <taxon>Actinomycetota</taxon>
        <taxon>Actinomycetes</taxon>
        <taxon>Streptosporangiales</taxon>
        <taxon>Streptosporangiaceae</taxon>
        <taxon>Sphaerisporangium</taxon>
    </lineage>
</organism>
<dbReference type="Proteomes" id="UP001596004">
    <property type="component" value="Unassembled WGS sequence"/>
</dbReference>
<dbReference type="Gene3D" id="3.30.565.10">
    <property type="entry name" value="Histidine kinase-like ATPase, C-terminal domain"/>
    <property type="match status" value="1"/>
</dbReference>
<feature type="domain" description="Histidine kinase/HSP90-like ATPase" evidence="10">
    <location>
        <begin position="315"/>
        <end position="405"/>
    </location>
</feature>
<evidence type="ECO:0000256" key="4">
    <source>
        <dbReference type="ARBA" id="ARBA00022679"/>
    </source>
</evidence>
<dbReference type="Pfam" id="PF07730">
    <property type="entry name" value="HisKA_3"/>
    <property type="match status" value="1"/>
</dbReference>
<evidence type="ECO:0000256" key="3">
    <source>
        <dbReference type="ARBA" id="ARBA00022553"/>
    </source>
</evidence>
<keyword evidence="8" id="KW-0902">Two-component regulatory system</keyword>
<dbReference type="InterPro" id="IPR050482">
    <property type="entry name" value="Sensor_HK_TwoCompSys"/>
</dbReference>
<dbReference type="EMBL" id="JBHSFP010000004">
    <property type="protein sequence ID" value="MFC4530831.1"/>
    <property type="molecule type" value="Genomic_DNA"/>
</dbReference>
<feature type="transmembrane region" description="Helical" evidence="9">
    <location>
        <begin position="157"/>
        <end position="175"/>
    </location>
</feature>
<dbReference type="SMART" id="SM00387">
    <property type="entry name" value="HATPase_c"/>
    <property type="match status" value="1"/>
</dbReference>
<evidence type="ECO:0000256" key="1">
    <source>
        <dbReference type="ARBA" id="ARBA00000085"/>
    </source>
</evidence>
<keyword evidence="9" id="KW-0812">Transmembrane</keyword>
<dbReference type="Pfam" id="PF02518">
    <property type="entry name" value="HATPase_c"/>
    <property type="match status" value="1"/>
</dbReference>
<evidence type="ECO:0000313" key="11">
    <source>
        <dbReference type="EMBL" id="MFC4530831.1"/>
    </source>
</evidence>
<keyword evidence="3" id="KW-0597">Phosphoprotein</keyword>
<feature type="transmembrane region" description="Helical" evidence="9">
    <location>
        <begin position="122"/>
        <end position="151"/>
    </location>
</feature>